<dbReference type="EMBL" id="FNAC01000015">
    <property type="protein sequence ID" value="SDD10713.1"/>
    <property type="molecule type" value="Genomic_DNA"/>
</dbReference>
<proteinExistence type="predicted"/>
<organism evidence="3 4">
    <name type="scientific">Algoriphagus faecimaris</name>
    <dbReference type="NCBI Taxonomy" id="686796"/>
    <lineage>
        <taxon>Bacteria</taxon>
        <taxon>Pseudomonadati</taxon>
        <taxon>Bacteroidota</taxon>
        <taxon>Cytophagia</taxon>
        <taxon>Cytophagales</taxon>
        <taxon>Cyclobacteriaceae</taxon>
        <taxon>Algoriphagus</taxon>
    </lineage>
</organism>
<protein>
    <submittedName>
        <fullName evidence="3">Predicted component of the ribosome quality control (RQC) complex, YloA/Tae2 family, contains fibronectin-binding (FbpA) and DUF814 domains</fullName>
    </submittedName>
</protein>
<dbReference type="AlphaFoldDB" id="A0A1G6S215"/>
<evidence type="ECO:0000313" key="3">
    <source>
        <dbReference type="EMBL" id="SDD10713.1"/>
    </source>
</evidence>
<dbReference type="Pfam" id="PF05833">
    <property type="entry name" value="NFACT_N"/>
    <property type="match status" value="1"/>
</dbReference>
<dbReference type="GO" id="GO:0043023">
    <property type="term" value="F:ribosomal large subunit binding"/>
    <property type="evidence" value="ECO:0007669"/>
    <property type="project" value="TreeGrafter"/>
</dbReference>
<keyword evidence="4" id="KW-1185">Reference proteome</keyword>
<keyword evidence="1" id="KW-0175">Coiled coil</keyword>
<accession>A0A1G6S215</accession>
<dbReference type="OrthoDB" id="9766163at2"/>
<dbReference type="PANTHER" id="PTHR15239">
    <property type="entry name" value="NUCLEAR EXPORT MEDIATOR FACTOR NEMF"/>
    <property type="match status" value="1"/>
</dbReference>
<dbReference type="InterPro" id="IPR008532">
    <property type="entry name" value="NFACT_RNA-bd"/>
</dbReference>
<evidence type="ECO:0000256" key="1">
    <source>
        <dbReference type="SAM" id="Coils"/>
    </source>
</evidence>
<sequence length="526" mass="60989">MHLNFHFLRFLCPRLTENFSGFLITACFSQSKDELILAAENEGRELYIRLHFLPPQIFYSFTNKFQRAKRNSIDLFPFLIGQKIKNFEVLAFERAFLIQFDSEDLLLIKLHGNRSNILYYPKEELNPRAIFRNELKEDKTLDWKSLRKELSLNKEIFFSLEGNASQFLPTLGKIPREWLKDKGYIEASVDEKWRLMQELMDMLDSPLFSIAQKDTEVYLTLLPDTYNIQSIADPIEALNALFYKALVVGNFENEKRKLLKAYEDQAKKTQNYIQKSSQKLDDLVKSAPPSQLADVIMAHLHVFEGGVQSAELENFYTNERIIVNLKPNQKPQDLAAQLYRKSKNRQLEIQQLENNIKAKKELLEELDTIVFDLQNISEFRDLKNFKKHHKKDKSIQKDQSSLPFRQFEIEGFAVWVGKSAKDNDEMLRNFTHKDDIWLHARQVTGSHVIIRKKGNLKISDRVLERAAALAAFYSKLKTESLAPVIFTEAKYVRKVKGAAPGSVMVDRESVVMVTPQGPDQEIGISS</sequence>
<dbReference type="PANTHER" id="PTHR15239:SF6">
    <property type="entry name" value="RIBOSOME QUALITY CONTROL COMPLEX SUBUNIT NEMF"/>
    <property type="match status" value="1"/>
</dbReference>
<dbReference type="GO" id="GO:0000049">
    <property type="term" value="F:tRNA binding"/>
    <property type="evidence" value="ECO:0007669"/>
    <property type="project" value="TreeGrafter"/>
</dbReference>
<name>A0A1G6S215_9BACT</name>
<evidence type="ECO:0000313" key="4">
    <source>
        <dbReference type="Proteomes" id="UP000199060"/>
    </source>
</evidence>
<feature type="domain" description="NFACT RNA-binding" evidence="2">
    <location>
        <begin position="408"/>
        <end position="505"/>
    </location>
</feature>
<dbReference type="STRING" id="686796.SAMN04488104_101512"/>
<dbReference type="InterPro" id="IPR051608">
    <property type="entry name" value="RQC_Subunit_NEMF"/>
</dbReference>
<gene>
    <name evidence="3" type="ORF">SAMN04488104_101512</name>
</gene>
<feature type="coiled-coil region" evidence="1">
    <location>
        <begin position="335"/>
        <end position="369"/>
    </location>
</feature>
<dbReference type="Pfam" id="PF05670">
    <property type="entry name" value="NFACT-R_1"/>
    <property type="match status" value="1"/>
</dbReference>
<reference evidence="4" key="1">
    <citation type="submission" date="2016-10" db="EMBL/GenBank/DDBJ databases">
        <authorList>
            <person name="Varghese N."/>
            <person name="Submissions S."/>
        </authorList>
    </citation>
    <scope>NUCLEOTIDE SEQUENCE [LARGE SCALE GENOMIC DNA]</scope>
    <source>
        <strain evidence="4">DSM 23095</strain>
    </source>
</reference>
<dbReference type="GO" id="GO:0072344">
    <property type="term" value="P:rescue of stalled ribosome"/>
    <property type="evidence" value="ECO:0007669"/>
    <property type="project" value="TreeGrafter"/>
</dbReference>
<evidence type="ECO:0000259" key="2">
    <source>
        <dbReference type="Pfam" id="PF05670"/>
    </source>
</evidence>
<dbReference type="GO" id="GO:1990112">
    <property type="term" value="C:RQC complex"/>
    <property type="evidence" value="ECO:0007669"/>
    <property type="project" value="TreeGrafter"/>
</dbReference>
<dbReference type="Proteomes" id="UP000199060">
    <property type="component" value="Unassembled WGS sequence"/>
</dbReference>